<accession>A0ABU1X684</accession>
<reference evidence="1 2" key="1">
    <citation type="submission" date="2023-07" db="EMBL/GenBank/DDBJ databases">
        <title>Sorghum-associated microbial communities from plants grown in Nebraska, USA.</title>
        <authorList>
            <person name="Schachtman D."/>
        </authorList>
    </citation>
    <scope>NUCLEOTIDE SEQUENCE [LARGE SCALE GENOMIC DNA]</scope>
    <source>
        <strain evidence="1 2">4256</strain>
    </source>
</reference>
<dbReference type="SUPFAM" id="SSF54909">
    <property type="entry name" value="Dimeric alpha+beta barrel"/>
    <property type="match status" value="1"/>
</dbReference>
<dbReference type="EMBL" id="JAVDWV010000028">
    <property type="protein sequence ID" value="MDR7157084.1"/>
    <property type="molecule type" value="Genomic_DNA"/>
</dbReference>
<proteinExistence type="predicted"/>
<protein>
    <recommendedName>
        <fullName evidence="3">DUF4286 family protein</fullName>
    </recommendedName>
</protein>
<dbReference type="InterPro" id="IPR011008">
    <property type="entry name" value="Dimeric_a/b-barrel"/>
</dbReference>
<evidence type="ECO:0008006" key="3">
    <source>
        <dbReference type="Google" id="ProtNLM"/>
    </source>
</evidence>
<dbReference type="RefSeq" id="WP_310227613.1">
    <property type="nucleotide sequence ID" value="NZ_JAVDWV010000028.1"/>
</dbReference>
<gene>
    <name evidence="1" type="ORF">J2W40_003932</name>
</gene>
<name>A0ABU1X684_SPHXE</name>
<sequence>MTKYKLVAYTNSVEGKDDAFNAWYDYQHIRDVCAIPGILSAERMTCVGEGPHRYMTIYEIQTDDIDGVMAELGQRAGTEAMPITDALDETTAAAMVWRPMA</sequence>
<comment type="caution">
    <text evidence="1">The sequence shown here is derived from an EMBL/GenBank/DDBJ whole genome shotgun (WGS) entry which is preliminary data.</text>
</comment>
<evidence type="ECO:0000313" key="2">
    <source>
        <dbReference type="Proteomes" id="UP001267638"/>
    </source>
</evidence>
<dbReference type="Gene3D" id="3.30.70.100">
    <property type="match status" value="1"/>
</dbReference>
<evidence type="ECO:0000313" key="1">
    <source>
        <dbReference type="EMBL" id="MDR7157084.1"/>
    </source>
</evidence>
<dbReference type="Proteomes" id="UP001267638">
    <property type="component" value="Unassembled WGS sequence"/>
</dbReference>
<keyword evidence="2" id="KW-1185">Reference proteome</keyword>
<organism evidence="1 2">
    <name type="scientific">Sphingobium xenophagum</name>
    <dbReference type="NCBI Taxonomy" id="121428"/>
    <lineage>
        <taxon>Bacteria</taxon>
        <taxon>Pseudomonadati</taxon>
        <taxon>Pseudomonadota</taxon>
        <taxon>Alphaproteobacteria</taxon>
        <taxon>Sphingomonadales</taxon>
        <taxon>Sphingomonadaceae</taxon>
        <taxon>Sphingobium</taxon>
    </lineage>
</organism>